<protein>
    <recommendedName>
        <fullName evidence="3">VRR-NUC domain-containing protein</fullName>
    </recommendedName>
</protein>
<dbReference type="AlphaFoldDB" id="A0A931HCD8"/>
<name>A0A931HCD8_9SPHN</name>
<keyword evidence="2" id="KW-1185">Reference proteome</keyword>
<dbReference type="EMBL" id="JADZGI010000001">
    <property type="protein sequence ID" value="MBH0113209.1"/>
    <property type="molecule type" value="Genomic_DNA"/>
</dbReference>
<evidence type="ECO:0000313" key="1">
    <source>
        <dbReference type="EMBL" id="MBH0113209.1"/>
    </source>
</evidence>
<comment type="caution">
    <text evidence="1">The sequence shown here is derived from an EMBL/GenBank/DDBJ whole genome shotgun (WGS) entry which is preliminary data.</text>
</comment>
<dbReference type="Proteomes" id="UP000617634">
    <property type="component" value="Unassembled WGS sequence"/>
</dbReference>
<proteinExistence type="predicted"/>
<accession>A0A931HCD8</accession>
<evidence type="ECO:0000313" key="2">
    <source>
        <dbReference type="Proteomes" id="UP000617634"/>
    </source>
</evidence>
<dbReference type="RefSeq" id="WP_197163256.1">
    <property type="nucleotide sequence ID" value="NZ_JADZGI010000001.1"/>
</dbReference>
<organism evidence="1 2">
    <name type="scientific">Novosphingobium aureum</name>
    <dbReference type="NCBI Taxonomy" id="2792964"/>
    <lineage>
        <taxon>Bacteria</taxon>
        <taxon>Pseudomonadati</taxon>
        <taxon>Pseudomonadota</taxon>
        <taxon>Alphaproteobacteria</taxon>
        <taxon>Sphingomonadales</taxon>
        <taxon>Sphingomonadaceae</taxon>
        <taxon>Novosphingobium</taxon>
    </lineage>
</organism>
<reference evidence="1" key="1">
    <citation type="submission" date="2020-11" db="EMBL/GenBank/DDBJ databases">
        <title>Novosphingobium aureum sp. nov., a marine bacterium isolated from sediment of a salt flat.</title>
        <authorList>
            <person name="Yoo Y."/>
            <person name="Kim J.-J."/>
        </authorList>
    </citation>
    <scope>NUCLEOTIDE SEQUENCE</scope>
    <source>
        <strain evidence="1">YJ-S2-02</strain>
    </source>
</reference>
<sequence length="135" mass="14923">MPDFDELLIPDASEHAILNDTLIDVSAMSDTFVYRQNTGTAWQGEPVKVPPGEYIRVLPGMKILANARPIDFGLPGGGDAVGVRKGRAFQIETKTLIGRQRKQQGLFQQAWERAGGLYILVRDRAEAVRKLNDST</sequence>
<evidence type="ECO:0008006" key="3">
    <source>
        <dbReference type="Google" id="ProtNLM"/>
    </source>
</evidence>
<gene>
    <name evidence="1" type="ORF">I5E68_09650</name>
</gene>